<keyword evidence="1" id="KW-0812">Transmembrane</keyword>
<accession>A0ABQ7GZG8</accession>
<reference evidence="2" key="1">
    <citation type="submission" date="2017-08" db="EMBL/GenBank/DDBJ databases">
        <authorList>
            <person name="Polle J.E."/>
            <person name="Barry K."/>
            <person name="Cushman J."/>
            <person name="Schmutz J."/>
            <person name="Tran D."/>
            <person name="Hathwaick L.T."/>
            <person name="Yim W.C."/>
            <person name="Jenkins J."/>
            <person name="Mckie-Krisberg Z.M."/>
            <person name="Prochnik S."/>
            <person name="Lindquist E."/>
            <person name="Dockter R.B."/>
            <person name="Adam C."/>
            <person name="Molina H."/>
            <person name="Bunkerborg J."/>
            <person name="Jin E."/>
            <person name="Buchheim M."/>
            <person name="Magnuson J."/>
        </authorList>
    </citation>
    <scope>NUCLEOTIDE SEQUENCE</scope>
    <source>
        <strain evidence="2">CCAP 19/18</strain>
    </source>
</reference>
<evidence type="ECO:0000313" key="3">
    <source>
        <dbReference type="Proteomes" id="UP000815325"/>
    </source>
</evidence>
<proteinExistence type="predicted"/>
<dbReference type="Proteomes" id="UP000815325">
    <property type="component" value="Unassembled WGS sequence"/>
</dbReference>
<evidence type="ECO:0000313" key="2">
    <source>
        <dbReference type="EMBL" id="KAF5840011.1"/>
    </source>
</evidence>
<dbReference type="EMBL" id="MU069526">
    <property type="protein sequence ID" value="KAF5840011.1"/>
    <property type="molecule type" value="Genomic_DNA"/>
</dbReference>
<gene>
    <name evidence="2" type="ORF">DUNSADRAFT_18048</name>
</gene>
<keyword evidence="1" id="KW-1133">Transmembrane helix</keyword>
<protein>
    <recommendedName>
        <fullName evidence="4">Encoded protein</fullName>
    </recommendedName>
</protein>
<sequence length="69" mass="7266">MEAPPPKFRAAGCSARPGWLGPSWVLRINTAPFGAASPVLSQTCAGCIFCFIAFARQTSRSKSPGDVPK</sequence>
<keyword evidence="1" id="KW-0472">Membrane</keyword>
<comment type="caution">
    <text evidence="2">The sequence shown here is derived from an EMBL/GenBank/DDBJ whole genome shotgun (WGS) entry which is preliminary data.</text>
</comment>
<feature type="transmembrane region" description="Helical" evidence="1">
    <location>
        <begin position="33"/>
        <end position="55"/>
    </location>
</feature>
<organism evidence="2 3">
    <name type="scientific">Dunaliella salina</name>
    <name type="common">Green alga</name>
    <name type="synonym">Protococcus salinus</name>
    <dbReference type="NCBI Taxonomy" id="3046"/>
    <lineage>
        <taxon>Eukaryota</taxon>
        <taxon>Viridiplantae</taxon>
        <taxon>Chlorophyta</taxon>
        <taxon>core chlorophytes</taxon>
        <taxon>Chlorophyceae</taxon>
        <taxon>CS clade</taxon>
        <taxon>Chlamydomonadales</taxon>
        <taxon>Dunaliellaceae</taxon>
        <taxon>Dunaliella</taxon>
    </lineage>
</organism>
<name>A0ABQ7GZG8_DUNSA</name>
<keyword evidence="3" id="KW-1185">Reference proteome</keyword>
<evidence type="ECO:0000256" key="1">
    <source>
        <dbReference type="SAM" id="Phobius"/>
    </source>
</evidence>
<evidence type="ECO:0008006" key="4">
    <source>
        <dbReference type="Google" id="ProtNLM"/>
    </source>
</evidence>